<evidence type="ECO:0008006" key="2">
    <source>
        <dbReference type="Google" id="ProtNLM"/>
    </source>
</evidence>
<sequence length="330" mass="37060">MSDGEIFPLSITDLAGTTLDLGSVRENETVATLRRRVADLWGVAVERVDLLHNSGALADVDHHRVVRDVFTVHDTLLAARQPCRARATDYPSQILRGGGFFEVCHVSFPAPKDININMMPFIFGDESSLPEECRGYWEMTQRCRPKYFGSSEDGKVCFLTIHEGMVEKGLSQRRPGVHVERSEVEVKGWPSDRHIAWGGGAPDNWEGGLYIASSVDSSTKIWSATVTPEIVGDLGSVQHIEDLLVWRHARVDDRSYSARVRRLRGIRLSTILPARDKRCDTLVRGAFHAQSSGYRSRSRDHPDRVSQQVWLFRGLTGISGFWHVPPVMQE</sequence>
<accession>A0A7S1B2U5</accession>
<gene>
    <name evidence="1" type="ORF">NSCI0253_LOCUS46319</name>
</gene>
<proteinExistence type="predicted"/>
<organism evidence="1">
    <name type="scientific">Noctiluca scintillans</name>
    <name type="common">Sea sparkle</name>
    <name type="synonym">Red tide dinoflagellate</name>
    <dbReference type="NCBI Taxonomy" id="2966"/>
    <lineage>
        <taxon>Eukaryota</taxon>
        <taxon>Sar</taxon>
        <taxon>Alveolata</taxon>
        <taxon>Dinophyceae</taxon>
        <taxon>Noctilucales</taxon>
        <taxon>Noctilucaceae</taxon>
        <taxon>Noctiluca</taxon>
    </lineage>
</organism>
<dbReference type="EMBL" id="HBFQ01065255">
    <property type="protein sequence ID" value="CAD8871962.1"/>
    <property type="molecule type" value="Transcribed_RNA"/>
</dbReference>
<reference evidence="1" key="1">
    <citation type="submission" date="2021-01" db="EMBL/GenBank/DDBJ databases">
        <authorList>
            <person name="Corre E."/>
            <person name="Pelletier E."/>
            <person name="Niang G."/>
            <person name="Scheremetjew M."/>
            <person name="Finn R."/>
            <person name="Kale V."/>
            <person name="Holt S."/>
            <person name="Cochrane G."/>
            <person name="Meng A."/>
            <person name="Brown T."/>
            <person name="Cohen L."/>
        </authorList>
    </citation>
    <scope>NUCLEOTIDE SEQUENCE</scope>
</reference>
<dbReference type="AlphaFoldDB" id="A0A7S1B2U5"/>
<name>A0A7S1B2U5_NOCSC</name>
<evidence type="ECO:0000313" key="1">
    <source>
        <dbReference type="EMBL" id="CAD8871962.1"/>
    </source>
</evidence>
<protein>
    <recommendedName>
        <fullName evidence="2">Ubiquitin-like domain-containing protein</fullName>
    </recommendedName>
</protein>